<feature type="signal peptide" evidence="1">
    <location>
        <begin position="1"/>
        <end position="22"/>
    </location>
</feature>
<reference evidence="2 3" key="1">
    <citation type="journal article" date="2021" name="Microorganisms">
        <title>Acidisoma silvae sp. nov. and Acidisomacellulosilytica sp. nov., Two Acidophilic Bacteria Isolated from Decaying Wood, Hydrolyzing Cellulose and Producing Poly-3-hydroxybutyrate.</title>
        <authorList>
            <person name="Mieszkin S."/>
            <person name="Pouder E."/>
            <person name="Uroz S."/>
            <person name="Simon-Colin C."/>
            <person name="Alain K."/>
        </authorList>
    </citation>
    <scope>NUCLEOTIDE SEQUENCE [LARGE SCALE GENOMIC DNA]</scope>
    <source>
        <strain evidence="2 3">HW T5.17</strain>
    </source>
</reference>
<dbReference type="EMBL" id="JAESVA010000009">
    <property type="protein sequence ID" value="MCB8882740.1"/>
    <property type="molecule type" value="Genomic_DNA"/>
</dbReference>
<comment type="caution">
    <text evidence="2">The sequence shown here is derived from an EMBL/GenBank/DDBJ whole genome shotgun (WGS) entry which is preliminary data.</text>
</comment>
<keyword evidence="1" id="KW-0732">Signal</keyword>
<dbReference type="PANTHER" id="PTHR10151">
    <property type="entry name" value="ECTONUCLEOTIDE PYROPHOSPHATASE/PHOSPHODIESTERASE"/>
    <property type="match status" value="1"/>
</dbReference>
<evidence type="ECO:0000313" key="2">
    <source>
        <dbReference type="EMBL" id="MCB8882740.1"/>
    </source>
</evidence>
<sequence length="615" mass="64181">MKNPWKLAFLAPPFLLPVAAQAQTQPHNVLLFVADGLRPGMVTPQTAPTMYALEHQGVRFDNTHSMFPTFTTANASAMATGHKLGDTGDFSNTIDAGFQVPGAGKSLTPFLESDPVLGDVDEHFEGDYMNQETVMRAARLAGMSTATIGKLGPALIFDHTSANAETQSVGTTIVVDDSTGTLDKTGKKIGIPLTPEMQQLMTAAGIPLTATPRGANAKAGTFNTPGTLVANGAQQTYFVDVSTKVVLPLFKQRGKPFMMVFWSRDPDGTQHNQGDSLNTLTPGIDGPTSLAAIANADHDLSALLAALKAQGLDKTTDVIITSDHGFSTISKQSKTSFAATQSYGDVVPHFLPVGFVALDIAHGLDMPLLDPDAKYAPVPAGGHPSHGDGLIGGSMDQPKVVVAANGGSDLVYLPDGDPSLAKKVVGILSHEDYVSGLFVSAKLGKIPGTLPISAIDLQGSAVTPVPSIVVNFRTWSTGCVTPLTCGVENADTGLQQGQGMHGSFSRADTSTIGGATGPDFKTGFVDKAPTSNADIGKTMAYILGLHVPDTGKLVGRVITEAFTGSKTPHWTKGWEVSTTDAEGHKTVVVTQTVGTERYFDAAGYPGRTLGLNAGK</sequence>
<dbReference type="InterPro" id="IPR017850">
    <property type="entry name" value="Alkaline_phosphatase_core_sf"/>
</dbReference>
<dbReference type="Proteomes" id="UP000721844">
    <property type="component" value="Unassembled WGS sequence"/>
</dbReference>
<proteinExistence type="predicted"/>
<dbReference type="GO" id="GO:0016787">
    <property type="term" value="F:hydrolase activity"/>
    <property type="evidence" value="ECO:0007669"/>
    <property type="project" value="UniProtKB-ARBA"/>
</dbReference>
<keyword evidence="3" id="KW-1185">Reference proteome</keyword>
<organism evidence="2 3">
    <name type="scientific">Acidisoma cellulosilyticum</name>
    <dbReference type="NCBI Taxonomy" id="2802395"/>
    <lineage>
        <taxon>Bacteria</taxon>
        <taxon>Pseudomonadati</taxon>
        <taxon>Pseudomonadota</taxon>
        <taxon>Alphaproteobacteria</taxon>
        <taxon>Acetobacterales</taxon>
        <taxon>Acidocellaceae</taxon>
        <taxon>Acidisoma</taxon>
    </lineage>
</organism>
<gene>
    <name evidence="2" type="ORF">ACELLULO517_21020</name>
</gene>
<dbReference type="InterPro" id="IPR002591">
    <property type="entry name" value="Phosphodiest/P_Trfase"/>
</dbReference>
<name>A0A963Z631_9PROT</name>
<dbReference type="SUPFAM" id="SSF53649">
    <property type="entry name" value="Alkaline phosphatase-like"/>
    <property type="match status" value="1"/>
</dbReference>
<dbReference type="RefSeq" id="WP_227309398.1">
    <property type="nucleotide sequence ID" value="NZ_JAESVA010000009.1"/>
</dbReference>
<dbReference type="PANTHER" id="PTHR10151:SF120">
    <property type="entry name" value="BIS(5'-ADENOSYL)-TRIPHOSPHATASE"/>
    <property type="match status" value="1"/>
</dbReference>
<accession>A0A963Z631</accession>
<evidence type="ECO:0000256" key="1">
    <source>
        <dbReference type="SAM" id="SignalP"/>
    </source>
</evidence>
<dbReference type="AlphaFoldDB" id="A0A963Z631"/>
<dbReference type="Gene3D" id="3.40.720.10">
    <property type="entry name" value="Alkaline Phosphatase, subunit A"/>
    <property type="match status" value="2"/>
</dbReference>
<feature type="chain" id="PRO_5037016664" evidence="1">
    <location>
        <begin position="23"/>
        <end position="615"/>
    </location>
</feature>
<dbReference type="Pfam" id="PF01663">
    <property type="entry name" value="Phosphodiest"/>
    <property type="match status" value="1"/>
</dbReference>
<evidence type="ECO:0000313" key="3">
    <source>
        <dbReference type="Proteomes" id="UP000721844"/>
    </source>
</evidence>
<protein>
    <submittedName>
        <fullName evidence="2">Alkaline phosphatase family protein</fullName>
    </submittedName>
</protein>